<name>A0AAD7TB13_9TELE</name>
<keyword evidence="9" id="KW-1185">Reference proteome</keyword>
<evidence type="ECO:0000313" key="9">
    <source>
        <dbReference type="Proteomes" id="UP001221898"/>
    </source>
</evidence>
<dbReference type="InterPro" id="IPR018469">
    <property type="entry name" value="Dual_oxidase_maturation_fac"/>
</dbReference>
<dbReference type="GO" id="GO:0005789">
    <property type="term" value="C:endoplasmic reticulum membrane"/>
    <property type="evidence" value="ECO:0007669"/>
    <property type="project" value="InterPro"/>
</dbReference>
<feature type="transmembrane region" description="Helical" evidence="7">
    <location>
        <begin position="53"/>
        <end position="72"/>
    </location>
</feature>
<dbReference type="EMBL" id="JAINUG010000003">
    <property type="protein sequence ID" value="KAJ8417634.1"/>
    <property type="molecule type" value="Genomic_DNA"/>
</dbReference>
<evidence type="ECO:0000256" key="4">
    <source>
        <dbReference type="ARBA" id="ARBA00022989"/>
    </source>
</evidence>
<feature type="transmembrane region" description="Helical" evidence="7">
    <location>
        <begin position="246"/>
        <end position="268"/>
    </location>
</feature>
<keyword evidence="3 7" id="KW-0812">Transmembrane</keyword>
<protein>
    <recommendedName>
        <fullName evidence="10">Dual oxidase maturation factor 2</fullName>
    </recommendedName>
</protein>
<comment type="caution">
    <text evidence="8">The sequence shown here is derived from an EMBL/GenBank/DDBJ whole genome shotgun (WGS) entry which is preliminary data.</text>
</comment>
<organism evidence="8 9">
    <name type="scientific">Aldrovandia affinis</name>
    <dbReference type="NCBI Taxonomy" id="143900"/>
    <lineage>
        <taxon>Eukaryota</taxon>
        <taxon>Metazoa</taxon>
        <taxon>Chordata</taxon>
        <taxon>Craniata</taxon>
        <taxon>Vertebrata</taxon>
        <taxon>Euteleostomi</taxon>
        <taxon>Actinopterygii</taxon>
        <taxon>Neopterygii</taxon>
        <taxon>Teleostei</taxon>
        <taxon>Notacanthiformes</taxon>
        <taxon>Halosauridae</taxon>
        <taxon>Aldrovandia</taxon>
    </lineage>
</organism>
<dbReference type="PANTHER" id="PTHR31158">
    <property type="entry name" value="DUAL OXIDASE 2"/>
    <property type="match status" value="1"/>
</dbReference>
<sequence>MTFYDGIYPFYPQQQTHFIFNLDLLTVILVFLVLVATFLIILPGIRGKSRPFWMFRIILSLFIGAVIVAVNFTSDWAAASVKTNTTYKSFSSAFVSAEVGLHIGLSGINVTLKGSPVEQLNETIDYNEVFRWTDILDKDYTDALERGLPNPILYIAEKFTINSPCGLYHQYRYSGRYASACMWTAFCCWLVANVLFSLPVILYAGYMMLATGTFVFFSLASFATVQNVPVCTFNVGTVSFQTHFSVSFWLSLATGVLCFLIGISVVILDCWMPERIREAFSVGVDDPDEDSSLIGCYLNDSFLDEGNPLPPENVTLTVIRRIIFAIYSKR</sequence>
<keyword evidence="6" id="KW-0325">Glycoprotein</keyword>
<evidence type="ECO:0000256" key="2">
    <source>
        <dbReference type="ARBA" id="ARBA00009816"/>
    </source>
</evidence>
<evidence type="ECO:0000256" key="6">
    <source>
        <dbReference type="ARBA" id="ARBA00023180"/>
    </source>
</evidence>
<evidence type="ECO:0000256" key="5">
    <source>
        <dbReference type="ARBA" id="ARBA00023136"/>
    </source>
</evidence>
<proteinExistence type="inferred from homology"/>
<accession>A0AAD7TB13</accession>
<evidence type="ECO:0000256" key="7">
    <source>
        <dbReference type="SAM" id="Phobius"/>
    </source>
</evidence>
<comment type="subcellular location">
    <subcellularLocation>
        <location evidence="1">Membrane</location>
        <topology evidence="1">Multi-pass membrane protein</topology>
    </subcellularLocation>
</comment>
<dbReference type="PANTHER" id="PTHR31158:SF1">
    <property type="entry name" value="DOXA1 FACTOR-RELATED"/>
    <property type="match status" value="1"/>
</dbReference>
<keyword evidence="5 7" id="KW-0472">Membrane</keyword>
<gene>
    <name evidence="8" type="ORF">AAFF_G00224770</name>
</gene>
<evidence type="ECO:0000313" key="8">
    <source>
        <dbReference type="EMBL" id="KAJ8417634.1"/>
    </source>
</evidence>
<evidence type="ECO:0000256" key="1">
    <source>
        <dbReference type="ARBA" id="ARBA00004141"/>
    </source>
</evidence>
<feature type="transmembrane region" description="Helical" evidence="7">
    <location>
        <begin position="18"/>
        <end position="41"/>
    </location>
</feature>
<dbReference type="GO" id="GO:0015031">
    <property type="term" value="P:protein transport"/>
    <property type="evidence" value="ECO:0007669"/>
    <property type="project" value="InterPro"/>
</dbReference>
<evidence type="ECO:0008006" key="10">
    <source>
        <dbReference type="Google" id="ProtNLM"/>
    </source>
</evidence>
<reference evidence="8" key="1">
    <citation type="journal article" date="2023" name="Science">
        <title>Genome structures resolve the early diversification of teleost fishes.</title>
        <authorList>
            <person name="Parey E."/>
            <person name="Louis A."/>
            <person name="Montfort J."/>
            <person name="Bouchez O."/>
            <person name="Roques C."/>
            <person name="Iampietro C."/>
            <person name="Lluch J."/>
            <person name="Castinel A."/>
            <person name="Donnadieu C."/>
            <person name="Desvignes T."/>
            <person name="Floi Bucao C."/>
            <person name="Jouanno E."/>
            <person name="Wen M."/>
            <person name="Mejri S."/>
            <person name="Dirks R."/>
            <person name="Jansen H."/>
            <person name="Henkel C."/>
            <person name="Chen W.J."/>
            <person name="Zahm M."/>
            <person name="Cabau C."/>
            <person name="Klopp C."/>
            <person name="Thompson A.W."/>
            <person name="Robinson-Rechavi M."/>
            <person name="Braasch I."/>
            <person name="Lecointre G."/>
            <person name="Bobe J."/>
            <person name="Postlethwait J.H."/>
            <person name="Berthelot C."/>
            <person name="Roest Crollius H."/>
            <person name="Guiguen Y."/>
        </authorList>
    </citation>
    <scope>NUCLEOTIDE SEQUENCE</scope>
    <source>
        <strain evidence="8">NC1722</strain>
    </source>
</reference>
<dbReference type="Pfam" id="PF10204">
    <property type="entry name" value="DuoxA"/>
    <property type="match status" value="1"/>
</dbReference>
<evidence type="ECO:0000256" key="3">
    <source>
        <dbReference type="ARBA" id="ARBA00022692"/>
    </source>
</evidence>
<keyword evidence="4 7" id="KW-1133">Transmembrane helix</keyword>
<comment type="similarity">
    <text evidence="2">Belongs to the DUOXA family.</text>
</comment>
<dbReference type="AlphaFoldDB" id="A0AAD7TB13"/>
<dbReference type="Proteomes" id="UP001221898">
    <property type="component" value="Unassembled WGS sequence"/>
</dbReference>